<dbReference type="SUPFAM" id="SSF53474">
    <property type="entry name" value="alpha/beta-Hydrolases"/>
    <property type="match status" value="1"/>
</dbReference>
<gene>
    <name evidence="2" type="ordered locus">Plav_1677</name>
</gene>
<keyword evidence="2" id="KW-0378">Hydrolase</keyword>
<dbReference type="EMBL" id="CP000774">
    <property type="protein sequence ID" value="ABS63296.1"/>
    <property type="molecule type" value="Genomic_DNA"/>
</dbReference>
<protein>
    <submittedName>
        <fullName evidence="2">Alpha/beta hydrolase fold</fullName>
    </submittedName>
</protein>
<dbReference type="KEGG" id="pla:Plav_1677"/>
<dbReference type="ESTHER" id="parl1-a7htr3">
    <property type="family name" value="Aclacinomycin-methylesterase_RdmC"/>
</dbReference>
<accession>A7HTR3</accession>
<dbReference type="InterPro" id="IPR000073">
    <property type="entry name" value="AB_hydrolase_1"/>
</dbReference>
<dbReference type="HOGENOM" id="CLU_020336_0_1_5"/>
<dbReference type="InterPro" id="IPR029058">
    <property type="entry name" value="AB_hydrolase_fold"/>
</dbReference>
<evidence type="ECO:0000313" key="3">
    <source>
        <dbReference type="Proteomes" id="UP000006377"/>
    </source>
</evidence>
<keyword evidence="3" id="KW-1185">Reference proteome</keyword>
<dbReference type="PANTHER" id="PTHR43433:SF5">
    <property type="entry name" value="AB HYDROLASE-1 DOMAIN-CONTAINING PROTEIN"/>
    <property type="match status" value="1"/>
</dbReference>
<organism evidence="2 3">
    <name type="scientific">Parvibaculum lavamentivorans (strain DS-1 / DSM 13023 / NCIMB 13966)</name>
    <dbReference type="NCBI Taxonomy" id="402881"/>
    <lineage>
        <taxon>Bacteria</taxon>
        <taxon>Pseudomonadati</taxon>
        <taxon>Pseudomonadota</taxon>
        <taxon>Alphaproteobacteria</taxon>
        <taxon>Hyphomicrobiales</taxon>
        <taxon>Parvibaculaceae</taxon>
        <taxon>Parvibaculum</taxon>
    </lineage>
</organism>
<evidence type="ECO:0000313" key="2">
    <source>
        <dbReference type="EMBL" id="ABS63296.1"/>
    </source>
</evidence>
<reference evidence="2 3" key="1">
    <citation type="journal article" date="2011" name="Stand. Genomic Sci.">
        <title>Complete genome sequence of Parvibaculum lavamentivorans type strain (DS-1(T)).</title>
        <authorList>
            <person name="Schleheck D."/>
            <person name="Weiss M."/>
            <person name="Pitluck S."/>
            <person name="Bruce D."/>
            <person name="Land M.L."/>
            <person name="Han S."/>
            <person name="Saunders E."/>
            <person name="Tapia R."/>
            <person name="Detter C."/>
            <person name="Brettin T."/>
            <person name="Han J."/>
            <person name="Woyke T."/>
            <person name="Goodwin L."/>
            <person name="Pennacchio L."/>
            <person name="Nolan M."/>
            <person name="Cook A.M."/>
            <person name="Kjelleberg S."/>
            <person name="Thomas T."/>
        </authorList>
    </citation>
    <scope>NUCLEOTIDE SEQUENCE [LARGE SCALE GENOMIC DNA]</scope>
    <source>
        <strain evidence="3">DS-1 / DSM 13023 / NCIMB 13966</strain>
    </source>
</reference>
<dbReference type="Pfam" id="PF00561">
    <property type="entry name" value="Abhydrolase_1"/>
    <property type="match status" value="1"/>
</dbReference>
<dbReference type="STRING" id="402881.Plav_1677"/>
<dbReference type="Proteomes" id="UP000006377">
    <property type="component" value="Chromosome"/>
</dbReference>
<dbReference type="GO" id="GO:0046503">
    <property type="term" value="P:glycerolipid catabolic process"/>
    <property type="evidence" value="ECO:0007669"/>
    <property type="project" value="TreeGrafter"/>
</dbReference>
<feature type="domain" description="AB hydrolase-1" evidence="1">
    <location>
        <begin position="23"/>
        <end position="275"/>
    </location>
</feature>
<dbReference type="OrthoDB" id="9793083at2"/>
<dbReference type="Gene3D" id="3.40.50.1820">
    <property type="entry name" value="alpha/beta hydrolase"/>
    <property type="match status" value="1"/>
</dbReference>
<dbReference type="PANTHER" id="PTHR43433">
    <property type="entry name" value="HYDROLASE, ALPHA/BETA FOLD FAMILY PROTEIN"/>
    <property type="match status" value="1"/>
</dbReference>
<dbReference type="RefSeq" id="WP_012110587.1">
    <property type="nucleotide sequence ID" value="NC_009719.1"/>
</dbReference>
<dbReference type="InterPro" id="IPR050471">
    <property type="entry name" value="AB_hydrolase"/>
</dbReference>
<dbReference type="AlphaFoldDB" id="A7HTR3"/>
<evidence type="ECO:0000259" key="1">
    <source>
        <dbReference type="Pfam" id="PF00561"/>
    </source>
</evidence>
<dbReference type="eggNOG" id="COG2267">
    <property type="taxonomic scope" value="Bacteria"/>
</dbReference>
<sequence length="356" mass="38400">MPKAQANGIELEYESFGSEDDETILLIMGLGAQLTQWPVELCEALVARGYRVIRFDNRDTGLSSRIERDRAFVWSDALFSLMSGKPAFVAYSLSDMAADAVGLLDALGIEKAHIAGASMGGMIAQHVAAEYPERTHSLTSIMSSSGNPMLPPAKPRVLGLFLSPSPAPHDTDAIVARGVRTYETIGSPGFPTDEVTLRDWVMRDATRAYYPAGVVRQMAAVMTDGDRRPKLRAIRAPAVVLHGADDPLVPVAAGVDTAENIPWADLRIVEGMGHDMPLALLPAIADAIVSAAERATGVKTIAPEERIELAPALTGPPSRPAECIIPDPGTPPPAPLMLRLKLRVASWWRRLLNFWN</sequence>
<proteinExistence type="predicted"/>
<name>A7HTR3_PARL1</name>
<dbReference type="GO" id="GO:0004806">
    <property type="term" value="F:triacylglycerol lipase activity"/>
    <property type="evidence" value="ECO:0007669"/>
    <property type="project" value="TreeGrafter"/>
</dbReference>